<dbReference type="InterPro" id="IPR024567">
    <property type="entry name" value="RNase_HII/HIII_dom"/>
</dbReference>
<evidence type="ECO:0000256" key="15">
    <source>
        <dbReference type="PROSITE-ProRule" id="PRU01319"/>
    </source>
</evidence>
<keyword evidence="11 14" id="KW-0255">Endonuclease</keyword>
<evidence type="ECO:0000256" key="1">
    <source>
        <dbReference type="ARBA" id="ARBA00000077"/>
    </source>
</evidence>
<evidence type="ECO:0000256" key="6">
    <source>
        <dbReference type="ARBA" id="ARBA00012180"/>
    </source>
</evidence>
<dbReference type="HAMAP" id="MF_00052_B">
    <property type="entry name" value="RNase_HII_B"/>
    <property type="match status" value="1"/>
</dbReference>
<dbReference type="RefSeq" id="WP_378932117.1">
    <property type="nucleotide sequence ID" value="NZ_JBHLVO010000004.1"/>
</dbReference>
<keyword evidence="10 14" id="KW-0479">Metal-binding</keyword>
<dbReference type="InterPro" id="IPR001352">
    <property type="entry name" value="RNase_HII/HIII"/>
</dbReference>
<keyword evidence="8 14" id="KW-0963">Cytoplasm</keyword>
<name>A0ABV6GC79_9BACI</name>
<feature type="domain" description="RNase H type-2" evidence="17">
    <location>
        <begin position="71"/>
        <end position="259"/>
    </location>
</feature>
<dbReference type="CDD" id="cd07182">
    <property type="entry name" value="RNase_HII_bacteria_HII_like"/>
    <property type="match status" value="1"/>
</dbReference>
<evidence type="ECO:0000313" key="19">
    <source>
        <dbReference type="Proteomes" id="UP001589854"/>
    </source>
</evidence>
<keyword evidence="13 14" id="KW-0464">Manganese</keyword>
<evidence type="ECO:0000256" key="16">
    <source>
        <dbReference type="RuleBase" id="RU003515"/>
    </source>
</evidence>
<evidence type="ECO:0000256" key="14">
    <source>
        <dbReference type="HAMAP-Rule" id="MF_00052"/>
    </source>
</evidence>
<evidence type="ECO:0000256" key="5">
    <source>
        <dbReference type="ARBA" id="ARBA00007383"/>
    </source>
</evidence>
<dbReference type="GO" id="GO:0004523">
    <property type="term" value="F:RNA-DNA hybrid ribonuclease activity"/>
    <property type="evidence" value="ECO:0007669"/>
    <property type="project" value="UniProtKB-EC"/>
</dbReference>
<dbReference type="InterPro" id="IPR022898">
    <property type="entry name" value="RNase_HII"/>
</dbReference>
<dbReference type="Proteomes" id="UP001589854">
    <property type="component" value="Unassembled WGS sequence"/>
</dbReference>
<organism evidence="18 19">
    <name type="scientific">Metabacillus herbersteinensis</name>
    <dbReference type="NCBI Taxonomy" id="283816"/>
    <lineage>
        <taxon>Bacteria</taxon>
        <taxon>Bacillati</taxon>
        <taxon>Bacillota</taxon>
        <taxon>Bacilli</taxon>
        <taxon>Bacillales</taxon>
        <taxon>Bacillaceae</taxon>
        <taxon>Metabacillus</taxon>
    </lineage>
</organism>
<comment type="caution">
    <text evidence="18">The sequence shown here is derived from an EMBL/GenBank/DDBJ whole genome shotgun (WGS) entry which is preliminary data.</text>
</comment>
<dbReference type="Pfam" id="PF01351">
    <property type="entry name" value="RNase_HII"/>
    <property type="match status" value="1"/>
</dbReference>
<comment type="cofactor">
    <cofactor evidence="14 15">
        <name>Mn(2+)</name>
        <dbReference type="ChEBI" id="CHEBI:29035"/>
    </cofactor>
    <cofactor evidence="14 15">
        <name>Mg(2+)</name>
        <dbReference type="ChEBI" id="CHEBI:18420"/>
    </cofactor>
    <text evidence="14 15">Manganese or magnesium. Binds 1 divalent metal ion per monomer in the absence of substrate. May bind a second metal ion after substrate binding.</text>
</comment>
<feature type="binding site" evidence="14 15">
    <location>
        <position position="77"/>
    </location>
    <ligand>
        <name>a divalent metal cation</name>
        <dbReference type="ChEBI" id="CHEBI:60240"/>
    </ligand>
</feature>
<keyword evidence="19" id="KW-1185">Reference proteome</keyword>
<evidence type="ECO:0000256" key="3">
    <source>
        <dbReference type="ARBA" id="ARBA00004065"/>
    </source>
</evidence>
<dbReference type="NCBIfam" id="NF000595">
    <property type="entry name" value="PRK00015.1-3"/>
    <property type="match status" value="1"/>
</dbReference>
<evidence type="ECO:0000256" key="2">
    <source>
        <dbReference type="ARBA" id="ARBA00001946"/>
    </source>
</evidence>
<evidence type="ECO:0000256" key="8">
    <source>
        <dbReference type="ARBA" id="ARBA00022490"/>
    </source>
</evidence>
<accession>A0ABV6GC79</accession>
<evidence type="ECO:0000259" key="17">
    <source>
        <dbReference type="PROSITE" id="PS51975"/>
    </source>
</evidence>
<dbReference type="Gene3D" id="3.30.420.10">
    <property type="entry name" value="Ribonuclease H-like superfamily/Ribonuclease H"/>
    <property type="match status" value="1"/>
</dbReference>
<dbReference type="NCBIfam" id="NF000594">
    <property type="entry name" value="PRK00015.1-1"/>
    <property type="match status" value="1"/>
</dbReference>
<dbReference type="PROSITE" id="PS51975">
    <property type="entry name" value="RNASE_H_2"/>
    <property type="match status" value="1"/>
</dbReference>
<dbReference type="InterPro" id="IPR036397">
    <property type="entry name" value="RNaseH_sf"/>
</dbReference>
<evidence type="ECO:0000256" key="7">
    <source>
        <dbReference type="ARBA" id="ARBA00019179"/>
    </source>
</evidence>
<dbReference type="EC" id="3.1.26.4" evidence="6 14"/>
<evidence type="ECO:0000256" key="4">
    <source>
        <dbReference type="ARBA" id="ARBA00004496"/>
    </source>
</evidence>
<comment type="cofactor">
    <cofactor evidence="2">
        <name>Mg(2+)</name>
        <dbReference type="ChEBI" id="CHEBI:18420"/>
    </cofactor>
</comment>
<gene>
    <name evidence="14" type="primary">rnhB</name>
    <name evidence="18" type="ORF">ACFFIX_07405</name>
</gene>
<comment type="subcellular location">
    <subcellularLocation>
        <location evidence="4 14">Cytoplasm</location>
    </subcellularLocation>
</comment>
<evidence type="ECO:0000256" key="11">
    <source>
        <dbReference type="ARBA" id="ARBA00022759"/>
    </source>
</evidence>
<dbReference type="PANTHER" id="PTHR10954:SF18">
    <property type="entry name" value="RIBONUCLEASE HII"/>
    <property type="match status" value="1"/>
</dbReference>
<reference evidence="18 19" key="1">
    <citation type="submission" date="2024-09" db="EMBL/GenBank/DDBJ databases">
        <authorList>
            <person name="Sun Q."/>
            <person name="Mori K."/>
        </authorList>
    </citation>
    <scope>NUCLEOTIDE SEQUENCE [LARGE SCALE GENOMIC DNA]</scope>
    <source>
        <strain evidence="18 19">CCM 7228</strain>
    </source>
</reference>
<feature type="binding site" evidence="14 15">
    <location>
        <position position="169"/>
    </location>
    <ligand>
        <name>a divalent metal cation</name>
        <dbReference type="ChEBI" id="CHEBI:60240"/>
    </ligand>
</feature>
<evidence type="ECO:0000256" key="10">
    <source>
        <dbReference type="ARBA" id="ARBA00022723"/>
    </source>
</evidence>
<proteinExistence type="inferred from homology"/>
<evidence type="ECO:0000256" key="9">
    <source>
        <dbReference type="ARBA" id="ARBA00022722"/>
    </source>
</evidence>
<sequence>MSWTTKEIEHKLADVSSVDDPFLRLCVRDERKGVQQLVKKWLNTYEREKLHRKQFEEMMQFEREARRDGFKFICGIDEVGRGPLAGPVVAAAVILPEHFYTLGITDSKKLSPKKREEYFDQIVQHALAVGIGIVSPRQIDEMNIYQATKHAMQLAIADLSQQPDFLLIDAMELPLLIPQKSIIKGDSKSISIAASSIVAKVTRDRIMEELALEYPEYGFHKHMGYGTSSHIEALNKYGKTKHHRESFSPVKEMIINNQS</sequence>
<comment type="catalytic activity">
    <reaction evidence="1 14 15 16">
        <text>Endonucleolytic cleavage to 5'-phosphomonoester.</text>
        <dbReference type="EC" id="3.1.26.4"/>
    </reaction>
</comment>
<dbReference type="EMBL" id="JBHLVO010000004">
    <property type="protein sequence ID" value="MFC0271276.1"/>
    <property type="molecule type" value="Genomic_DNA"/>
</dbReference>
<comment type="similarity">
    <text evidence="5 14 16">Belongs to the RNase HII family.</text>
</comment>
<comment type="function">
    <text evidence="3 14 16">Endonuclease that specifically degrades the RNA of RNA-DNA hybrids.</text>
</comment>
<dbReference type="SUPFAM" id="SSF53098">
    <property type="entry name" value="Ribonuclease H-like"/>
    <property type="match status" value="1"/>
</dbReference>
<evidence type="ECO:0000256" key="13">
    <source>
        <dbReference type="ARBA" id="ARBA00023211"/>
    </source>
</evidence>
<feature type="binding site" evidence="14 15">
    <location>
        <position position="78"/>
    </location>
    <ligand>
        <name>a divalent metal cation</name>
        <dbReference type="ChEBI" id="CHEBI:60240"/>
    </ligand>
</feature>
<evidence type="ECO:0000256" key="12">
    <source>
        <dbReference type="ARBA" id="ARBA00022801"/>
    </source>
</evidence>
<keyword evidence="9 14" id="KW-0540">Nuclease</keyword>
<keyword evidence="12 14" id="KW-0378">Hydrolase</keyword>
<dbReference type="PANTHER" id="PTHR10954">
    <property type="entry name" value="RIBONUCLEASE H2 SUBUNIT A"/>
    <property type="match status" value="1"/>
</dbReference>
<dbReference type="InterPro" id="IPR012337">
    <property type="entry name" value="RNaseH-like_sf"/>
</dbReference>
<evidence type="ECO:0000313" key="18">
    <source>
        <dbReference type="EMBL" id="MFC0271276.1"/>
    </source>
</evidence>
<protein>
    <recommendedName>
        <fullName evidence="7 14">Ribonuclease HII</fullName>
        <shortName evidence="14">RNase HII</shortName>
        <ecNumber evidence="6 14">3.1.26.4</ecNumber>
    </recommendedName>
</protein>